<organism evidence="1 3">
    <name type="scientific">Labeo rohita</name>
    <name type="common">Indian major carp</name>
    <name type="synonym">Cyprinus rohita</name>
    <dbReference type="NCBI Taxonomy" id="84645"/>
    <lineage>
        <taxon>Eukaryota</taxon>
        <taxon>Metazoa</taxon>
        <taxon>Chordata</taxon>
        <taxon>Craniata</taxon>
        <taxon>Vertebrata</taxon>
        <taxon>Euteleostomi</taxon>
        <taxon>Actinopterygii</taxon>
        <taxon>Neopterygii</taxon>
        <taxon>Teleostei</taxon>
        <taxon>Ostariophysi</taxon>
        <taxon>Cypriniformes</taxon>
        <taxon>Cyprinidae</taxon>
        <taxon>Labeoninae</taxon>
        <taxon>Labeonini</taxon>
        <taxon>Labeo</taxon>
    </lineage>
</organism>
<dbReference type="InterPro" id="IPR023214">
    <property type="entry name" value="HAD_sf"/>
</dbReference>
<evidence type="ECO:0000313" key="3">
    <source>
        <dbReference type="Proteomes" id="UP000290572"/>
    </source>
</evidence>
<dbReference type="STRING" id="84645.A0A498LNA6"/>
<proteinExistence type="evidence at protein level"/>
<dbReference type="AlphaFoldDB" id="A0A498LNA6"/>
<dbReference type="Gene3D" id="3.40.50.1000">
    <property type="entry name" value="HAD superfamily/HAD-like"/>
    <property type="match status" value="1"/>
</dbReference>
<keyword evidence="4" id="KW-1267">Proteomics identification</keyword>
<evidence type="ECO:0007829" key="4">
    <source>
        <dbReference type="PeptideAtlas" id="A0A498LNA6"/>
    </source>
</evidence>
<dbReference type="EMBL" id="QBIY01013325">
    <property type="protein sequence ID" value="RXN08254.1"/>
    <property type="molecule type" value="Genomic_DNA"/>
</dbReference>
<sequence length="211" mass="24026">MSSELRQVFVEVHVNGVFYCTESYWVSDEQDVESEITSAIYDHFDSYKPENIDVQLNNVMNDKVSSDEEDVQLEADEVKDGISDGVVRDSGFANVTIYHDTEKILSSLHSQGFKIGIASRTSETEGANQLLSLYKLDQYISFKEIYPGSKVTHFKRLKADSGVQFSDMMFFDDEERNIVEVGRLGVHCVMVHNAITWNLVKNALEQFSKKQ</sequence>
<gene>
    <name evidence="1" type="ORF">ROHU_011587</name>
    <name evidence="2" type="ORF">ROHU_031102</name>
</gene>
<dbReference type="Proteomes" id="UP000290572">
    <property type="component" value="Unassembled WGS sequence"/>
</dbReference>
<comment type="caution">
    <text evidence="1">The sequence shown here is derived from an EMBL/GenBank/DDBJ whole genome shotgun (WGS) entry which is preliminary data.</text>
</comment>
<dbReference type="GO" id="GO:0003993">
    <property type="term" value="F:acid phosphatase activity"/>
    <property type="evidence" value="ECO:0007669"/>
    <property type="project" value="TreeGrafter"/>
</dbReference>
<reference evidence="1 3" key="1">
    <citation type="submission" date="2018-03" db="EMBL/GenBank/DDBJ databases">
        <title>Draft genome sequence of Rohu Carp (Labeo rohita).</title>
        <authorList>
            <person name="Das P."/>
            <person name="Kushwaha B."/>
            <person name="Joshi C.G."/>
            <person name="Kumar D."/>
            <person name="Nagpure N.S."/>
            <person name="Sahoo L."/>
            <person name="Das S.P."/>
            <person name="Bit A."/>
            <person name="Patnaik S."/>
            <person name="Meher P.K."/>
            <person name="Jayasankar P."/>
            <person name="Koringa P.G."/>
            <person name="Patel N.V."/>
            <person name="Hinsu A.T."/>
            <person name="Kumar R."/>
            <person name="Pandey M."/>
            <person name="Agarwal S."/>
            <person name="Srivastava S."/>
            <person name="Singh M."/>
            <person name="Iquebal M.A."/>
            <person name="Jaiswal S."/>
            <person name="Angadi U.B."/>
            <person name="Kumar N."/>
            <person name="Raza M."/>
            <person name="Shah T.M."/>
            <person name="Rai A."/>
            <person name="Jena J.K."/>
        </authorList>
    </citation>
    <scope>NUCLEOTIDE SEQUENCE [LARGE SCALE GENOMIC DNA]</scope>
    <source>
        <strain evidence="1">DASCIFA01</strain>
        <tissue evidence="1">Testis</tissue>
    </source>
</reference>
<dbReference type="Pfam" id="PF12689">
    <property type="entry name" value="Acid_PPase"/>
    <property type="match status" value="1"/>
</dbReference>
<accession>A0A498LNA6</accession>
<dbReference type="InterPro" id="IPR036412">
    <property type="entry name" value="HAD-like_sf"/>
</dbReference>
<evidence type="ECO:0000313" key="2">
    <source>
        <dbReference type="EMBL" id="RXN10009.1"/>
    </source>
</evidence>
<dbReference type="PANTHER" id="PTHR17901:SF14">
    <property type="entry name" value="MAGNESIUM-DEPENDENT PHOSPHATASE 1"/>
    <property type="match status" value="1"/>
</dbReference>
<dbReference type="PANTHER" id="PTHR17901">
    <property type="entry name" value="MAGNESIUM-DEPENDENT PHOSPHATASE 1 MDP1"/>
    <property type="match status" value="1"/>
</dbReference>
<keyword evidence="3" id="KW-1185">Reference proteome</keyword>
<dbReference type="InterPro" id="IPR010036">
    <property type="entry name" value="MDP_1_eu_arc"/>
</dbReference>
<name>A0A498LNA6_LABRO</name>
<dbReference type="EMBL" id="QBIY01013221">
    <property type="protein sequence ID" value="RXN10009.1"/>
    <property type="molecule type" value="Genomic_DNA"/>
</dbReference>
<dbReference type="SUPFAM" id="SSF56784">
    <property type="entry name" value="HAD-like"/>
    <property type="match status" value="1"/>
</dbReference>
<evidence type="ECO:0000313" key="1">
    <source>
        <dbReference type="EMBL" id="RXN08254.1"/>
    </source>
</evidence>
<protein>
    <submittedName>
        <fullName evidence="1">Magnesium-dependent phosphatase 1</fullName>
    </submittedName>
</protein>